<sequence>MSAVPAFRVIFSGETTVRSMEALRAYLRERRRVALYSGLDQMGSSSESTQRIEAPASDVDEKQGNVLPEPSLTSDRLGLETYRQGDFQAPETKDQLLTSSCSFYPNNSENNALRAGQVKSAAVYVGQPRLEAPFTAHQRCSLPEGDQTSVSASNANSHDQTFGKFSKHGREDRADDKELWLISEQPAAEIALQSCTVKFSQSQESSNPVDRTEAKSEPSSEATVTEAPTIDVEWVCDRQTNATGTRLSRNSCDQLAAITRDANRILAQEPPTRLADTRRTMALPTDESDSEMEIYESILGANRLYTFSIPKRARIRCVGTPDTDEICCTLDANDPKGSEKENVCQLLAPAALNSDASEDSYHNKDRVSSGGSDETHALRASTARREDAPLKSDLHTPPAQQPEIVVTPNPHAKFSEASSCISPVTAPKRHTGKRNTISTETEPDVGVSIRHSELAASRTDKSSSLPSDLDPETAKEMCFEKLNREFPQPKQVALLTNTESMHPTASRSCGETWGSTLPRELMLKKRLVAVERLVRLEDEFLESADAENMERLHHLIERTKSIIQNIDRSLGAQPQVVRAPTRAPQGSAQPPGTSMPANPGEGTNGTSEGAHDADKRQHHIFSQSEYELLKSTAAGIDTAFDANGNSHSEQSLGYVVSPNVASESVTLTAANVSTSGPLDNDDFEALIAAAAEEPGYESPVCSAETFVGWACGTRFGGSRPCQ</sequence>
<name>A0A7J7IBR0_9RHOD</name>
<feature type="compositionally biased region" description="Polar residues" evidence="1">
    <location>
        <begin position="584"/>
        <end position="596"/>
    </location>
</feature>
<dbReference type="Proteomes" id="UP000530660">
    <property type="component" value="Unassembled WGS sequence"/>
</dbReference>
<accession>A0A7J7IBR0</accession>
<comment type="caution">
    <text evidence="2">The sequence shown here is derived from an EMBL/GenBank/DDBJ whole genome shotgun (WGS) entry which is preliminary data.</text>
</comment>
<feature type="region of interest" description="Disordered" evidence="1">
    <location>
        <begin position="201"/>
        <end position="226"/>
    </location>
</feature>
<dbReference type="EMBL" id="VWRR01000020">
    <property type="protein sequence ID" value="KAF6000438.1"/>
    <property type="molecule type" value="Genomic_DNA"/>
</dbReference>
<evidence type="ECO:0000313" key="2">
    <source>
        <dbReference type="EMBL" id="KAF6000438.1"/>
    </source>
</evidence>
<feature type="region of interest" description="Disordered" evidence="1">
    <location>
        <begin position="141"/>
        <end position="170"/>
    </location>
</feature>
<dbReference type="AlphaFoldDB" id="A0A7J7IBR0"/>
<evidence type="ECO:0000313" key="3">
    <source>
        <dbReference type="Proteomes" id="UP000530660"/>
    </source>
</evidence>
<protein>
    <submittedName>
        <fullName evidence="2">Uncharacterized protein</fullName>
    </submittedName>
</protein>
<keyword evidence="3" id="KW-1185">Reference proteome</keyword>
<gene>
    <name evidence="2" type="ORF">F1559_001724</name>
</gene>
<reference evidence="2 3" key="1">
    <citation type="journal article" date="2020" name="J. Phycol.">
        <title>Comparative genome analysis reveals Cyanidiococcus gen. nov., a new extremophilic red algal genus sister to Cyanidioschyzon (Cyanidioschyzonaceae, Rhodophyta).</title>
        <authorList>
            <person name="Liu S.-L."/>
            <person name="Chiang Y.-R."/>
            <person name="Yoon H.S."/>
            <person name="Fu H.-Y."/>
        </authorList>
    </citation>
    <scope>NUCLEOTIDE SEQUENCE [LARGE SCALE GENOMIC DNA]</scope>
    <source>
        <strain evidence="2 3">THAL066</strain>
    </source>
</reference>
<feature type="compositionally biased region" description="Polar residues" evidence="1">
    <location>
        <begin position="146"/>
        <end position="160"/>
    </location>
</feature>
<feature type="compositionally biased region" description="Polar residues" evidence="1">
    <location>
        <begin position="42"/>
        <end position="51"/>
    </location>
</feature>
<proteinExistence type="predicted"/>
<organism evidence="2 3">
    <name type="scientific">Cyanidiococcus yangmingshanensis</name>
    <dbReference type="NCBI Taxonomy" id="2690220"/>
    <lineage>
        <taxon>Eukaryota</taxon>
        <taxon>Rhodophyta</taxon>
        <taxon>Bangiophyceae</taxon>
        <taxon>Cyanidiales</taxon>
        <taxon>Cyanidiaceae</taxon>
        <taxon>Cyanidiococcus</taxon>
    </lineage>
</organism>
<evidence type="ECO:0000256" key="1">
    <source>
        <dbReference type="SAM" id="MobiDB-lite"/>
    </source>
</evidence>
<feature type="compositionally biased region" description="Basic and acidic residues" evidence="1">
    <location>
        <begin position="359"/>
        <end position="394"/>
    </location>
</feature>
<feature type="region of interest" description="Disordered" evidence="1">
    <location>
        <begin position="355"/>
        <end position="448"/>
    </location>
</feature>
<feature type="region of interest" description="Disordered" evidence="1">
    <location>
        <begin position="577"/>
        <end position="614"/>
    </location>
</feature>
<feature type="region of interest" description="Disordered" evidence="1">
    <location>
        <begin position="40"/>
        <end position="73"/>
    </location>
</feature>